<dbReference type="SMART" id="SM00409">
    <property type="entry name" value="IG"/>
    <property type="match status" value="1"/>
</dbReference>
<dbReference type="AlphaFoldDB" id="A0AAR2JM49"/>
<evidence type="ECO:0000259" key="7">
    <source>
        <dbReference type="PROSITE" id="PS50835"/>
    </source>
</evidence>
<dbReference type="InterPro" id="IPR003599">
    <property type="entry name" value="Ig_sub"/>
</dbReference>
<dbReference type="SMART" id="SM00406">
    <property type="entry name" value="IGv"/>
    <property type="match status" value="1"/>
</dbReference>
<dbReference type="InterPro" id="IPR036179">
    <property type="entry name" value="Ig-like_dom_sf"/>
</dbReference>
<dbReference type="Gene3D" id="2.60.40.10">
    <property type="entry name" value="Immunoglobulins"/>
    <property type="match status" value="1"/>
</dbReference>
<dbReference type="Proteomes" id="UP001501920">
    <property type="component" value="Chromosome 14"/>
</dbReference>
<dbReference type="InterPro" id="IPR013783">
    <property type="entry name" value="Ig-like_fold"/>
</dbReference>
<keyword evidence="2" id="KW-0812">Transmembrane</keyword>
<evidence type="ECO:0000313" key="9">
    <source>
        <dbReference type="Proteomes" id="UP001501920"/>
    </source>
</evidence>
<evidence type="ECO:0000256" key="3">
    <source>
        <dbReference type="ARBA" id="ARBA00022989"/>
    </source>
</evidence>
<accession>A0AAR2JM49</accession>
<proteinExistence type="predicted"/>
<feature type="domain" description="Ig-like" evidence="7">
    <location>
        <begin position="34"/>
        <end position="148"/>
    </location>
</feature>
<evidence type="ECO:0000256" key="1">
    <source>
        <dbReference type="ARBA" id="ARBA00004370"/>
    </source>
</evidence>
<keyword evidence="6" id="KW-0393">Immunoglobulin domain</keyword>
<protein>
    <recommendedName>
        <fullName evidence="7">Ig-like domain-containing protein</fullName>
    </recommendedName>
</protein>
<reference evidence="8" key="3">
    <citation type="submission" date="2025-09" db="UniProtKB">
        <authorList>
            <consortium name="Ensembl"/>
        </authorList>
    </citation>
    <scope>IDENTIFICATION</scope>
</reference>
<comment type="subcellular location">
    <subcellularLocation>
        <location evidence="1">Membrane</location>
    </subcellularLocation>
</comment>
<keyword evidence="9" id="KW-1185">Reference proteome</keyword>
<dbReference type="Ensembl" id="ENSPNAT00000066980.1">
    <property type="protein sequence ID" value="ENSPNAP00000053108.1"/>
    <property type="gene ID" value="ENSPNAG00000015549.2"/>
</dbReference>
<evidence type="ECO:0000256" key="4">
    <source>
        <dbReference type="ARBA" id="ARBA00023136"/>
    </source>
</evidence>
<keyword evidence="5" id="KW-0675">Receptor</keyword>
<dbReference type="InterPro" id="IPR007110">
    <property type="entry name" value="Ig-like_dom"/>
</dbReference>
<dbReference type="GO" id="GO:0016020">
    <property type="term" value="C:membrane"/>
    <property type="evidence" value="ECO:0007669"/>
    <property type="project" value="UniProtKB-SubCell"/>
</dbReference>
<dbReference type="InterPro" id="IPR013106">
    <property type="entry name" value="Ig_V-set"/>
</dbReference>
<dbReference type="CDD" id="cd00099">
    <property type="entry name" value="IgV"/>
    <property type="match status" value="1"/>
</dbReference>
<dbReference type="PANTHER" id="PTHR19256:SF65">
    <property type="entry name" value="T CELL RECEPTOR GAMMA CONSTANT 1-RELATED"/>
    <property type="match status" value="1"/>
</dbReference>
<dbReference type="InterPro" id="IPR051117">
    <property type="entry name" value="TRG_var/const_region"/>
</dbReference>
<sequence length="148" mass="16186">MKAPPLSPLFILHSVHHSADHTDNMLPTLCALLPALTWVSSQKVLTQSPSVLTDQGRTVSLDCNIAKDENYVSWYKQIPQTAPQFVLSFYYSLSSPNLYGDNFPSSRFTSKASSSIDYQLIISNVEVGDAAVYYCGTWDSSASGGVSQ</sequence>
<organism evidence="8 9">
    <name type="scientific">Pygocentrus nattereri</name>
    <name type="common">Red-bellied piranha</name>
    <dbReference type="NCBI Taxonomy" id="42514"/>
    <lineage>
        <taxon>Eukaryota</taxon>
        <taxon>Metazoa</taxon>
        <taxon>Chordata</taxon>
        <taxon>Craniata</taxon>
        <taxon>Vertebrata</taxon>
        <taxon>Euteleostomi</taxon>
        <taxon>Actinopterygii</taxon>
        <taxon>Neopterygii</taxon>
        <taxon>Teleostei</taxon>
        <taxon>Ostariophysi</taxon>
        <taxon>Characiformes</taxon>
        <taxon>Characoidei</taxon>
        <taxon>Pygocentrus</taxon>
    </lineage>
</organism>
<evidence type="ECO:0000256" key="6">
    <source>
        <dbReference type="ARBA" id="ARBA00023319"/>
    </source>
</evidence>
<dbReference type="GeneTree" id="ENSGT00940000165634"/>
<keyword evidence="4" id="KW-0472">Membrane</keyword>
<evidence type="ECO:0000256" key="5">
    <source>
        <dbReference type="ARBA" id="ARBA00023170"/>
    </source>
</evidence>
<evidence type="ECO:0000313" key="8">
    <source>
        <dbReference type="Ensembl" id="ENSPNAP00000053108.1"/>
    </source>
</evidence>
<dbReference type="PROSITE" id="PS50835">
    <property type="entry name" value="IG_LIKE"/>
    <property type="match status" value="1"/>
</dbReference>
<evidence type="ECO:0000256" key="2">
    <source>
        <dbReference type="ARBA" id="ARBA00022692"/>
    </source>
</evidence>
<keyword evidence="3" id="KW-1133">Transmembrane helix</keyword>
<dbReference type="PANTHER" id="PTHR19256">
    <property type="entry name" value="T-CELL RECEPTOR GAMMA CHAIN"/>
    <property type="match status" value="1"/>
</dbReference>
<dbReference type="SUPFAM" id="SSF48726">
    <property type="entry name" value="Immunoglobulin"/>
    <property type="match status" value="1"/>
</dbReference>
<dbReference type="Pfam" id="PF07686">
    <property type="entry name" value="V-set"/>
    <property type="match status" value="1"/>
</dbReference>
<reference evidence="8" key="2">
    <citation type="submission" date="2025-08" db="UniProtKB">
        <authorList>
            <consortium name="Ensembl"/>
        </authorList>
    </citation>
    <scope>IDENTIFICATION</scope>
</reference>
<reference evidence="8 9" key="1">
    <citation type="submission" date="2020-10" db="EMBL/GenBank/DDBJ databases">
        <title>Pygocentrus nattereri (red-bellied piranha) genome, fPygNat1, primary haplotype.</title>
        <authorList>
            <person name="Myers G."/>
            <person name="Meyer A."/>
            <person name="Karagic N."/>
            <person name="Pippel M."/>
            <person name="Winkler S."/>
            <person name="Tracey A."/>
            <person name="Wood J."/>
            <person name="Formenti G."/>
            <person name="Howe K."/>
            <person name="Fedrigo O."/>
            <person name="Jarvis E.D."/>
        </authorList>
    </citation>
    <scope>NUCLEOTIDE SEQUENCE [LARGE SCALE GENOMIC DNA]</scope>
</reference>
<name>A0AAR2JM49_PYGNA</name>